<accession>A0A919G375</accession>
<reference evidence="5" key="2">
    <citation type="submission" date="2020-09" db="EMBL/GenBank/DDBJ databases">
        <authorList>
            <person name="Sun Q."/>
            <person name="Ohkuma M."/>
        </authorList>
    </citation>
    <scope>NUCLEOTIDE SEQUENCE</scope>
    <source>
        <strain evidence="5">JCM 4646</strain>
    </source>
</reference>
<keyword evidence="4" id="KW-1133">Transmembrane helix</keyword>
<feature type="coiled-coil region" evidence="2">
    <location>
        <begin position="77"/>
        <end position="104"/>
    </location>
</feature>
<evidence type="ECO:0000256" key="3">
    <source>
        <dbReference type="SAM" id="MobiDB-lite"/>
    </source>
</evidence>
<organism evidence="5 6">
    <name type="scientific">Kitasatospora indigofera</name>
    <dbReference type="NCBI Taxonomy" id="67307"/>
    <lineage>
        <taxon>Bacteria</taxon>
        <taxon>Bacillati</taxon>
        <taxon>Actinomycetota</taxon>
        <taxon>Actinomycetes</taxon>
        <taxon>Kitasatosporales</taxon>
        <taxon>Streptomycetaceae</taxon>
        <taxon>Kitasatospora</taxon>
    </lineage>
</organism>
<evidence type="ECO:0000256" key="1">
    <source>
        <dbReference type="ARBA" id="ARBA00009108"/>
    </source>
</evidence>
<comment type="caution">
    <text evidence="5">The sequence shown here is derived from an EMBL/GenBank/DDBJ whole genome shotgun (WGS) entry which is preliminary data.</text>
</comment>
<dbReference type="PANTHER" id="PTHR37313">
    <property type="entry name" value="UPF0749 PROTEIN RV1825"/>
    <property type="match status" value="1"/>
</dbReference>
<comment type="similarity">
    <text evidence="1">Belongs to the UPF0749 family.</text>
</comment>
<evidence type="ECO:0000256" key="4">
    <source>
        <dbReference type="SAM" id="Phobius"/>
    </source>
</evidence>
<feature type="compositionally biased region" description="Low complexity" evidence="3">
    <location>
        <begin position="270"/>
        <end position="317"/>
    </location>
</feature>
<evidence type="ECO:0000256" key="2">
    <source>
        <dbReference type="SAM" id="Coils"/>
    </source>
</evidence>
<dbReference type="Pfam" id="PF05949">
    <property type="entry name" value="DUF881"/>
    <property type="match status" value="1"/>
</dbReference>
<gene>
    <name evidence="5" type="ORF">GCM10018781_47230</name>
</gene>
<dbReference type="EMBL" id="BNBO01000029">
    <property type="protein sequence ID" value="GHH76320.1"/>
    <property type="molecule type" value="Genomic_DNA"/>
</dbReference>
<keyword evidence="4" id="KW-0472">Membrane</keyword>
<keyword evidence="2" id="KW-0175">Coiled coil</keyword>
<feature type="compositionally biased region" description="Polar residues" evidence="3">
    <location>
        <begin position="318"/>
        <end position="328"/>
    </location>
</feature>
<keyword evidence="4" id="KW-0812">Transmembrane</keyword>
<sequence>MSLLTAVMDHGLDEGYAEAAAARGDGRASRVPTTRRGLATLGLGLALVGVVLTIGAVNAHDAQPALAKERDALVHRVTDTAGAADRLQQQVQELRRKVESTQQQALQAAGGGGLADLAGAVGTGEVSGPGIRLVLEDAAGTGAGGNVDPRQADGFENSGRLRDRDLQLVVNGLWQAGAEAVSVNGQRLTALSAIRAAGEAVLVDNRPLVPPYTVLAVGDGPKLGPAFESGVAGHYLHLLQDSYGIKFSLSVQSKVTLPAAVGVTLRTAQPVPSAPATSPAAAPEVPAATGSAAGPSGTPGTGPSPSASSPGAHPSATKPSGSKTTSSNSPRATGSSPTATAGSTSAGTRSN</sequence>
<dbReference type="GO" id="GO:0005886">
    <property type="term" value="C:plasma membrane"/>
    <property type="evidence" value="ECO:0007669"/>
    <property type="project" value="TreeGrafter"/>
</dbReference>
<protein>
    <submittedName>
        <fullName evidence="5">Membrane protein</fullName>
    </submittedName>
</protein>
<proteinExistence type="inferred from homology"/>
<feature type="compositionally biased region" description="Low complexity" evidence="3">
    <location>
        <begin position="329"/>
        <end position="351"/>
    </location>
</feature>
<feature type="transmembrane region" description="Helical" evidence="4">
    <location>
        <begin position="37"/>
        <end position="57"/>
    </location>
</feature>
<dbReference type="AlphaFoldDB" id="A0A919G375"/>
<dbReference type="Proteomes" id="UP000617734">
    <property type="component" value="Unassembled WGS sequence"/>
</dbReference>
<keyword evidence="6" id="KW-1185">Reference proteome</keyword>
<dbReference type="Gene3D" id="3.30.70.1880">
    <property type="entry name" value="Protein of unknown function DUF881"/>
    <property type="match status" value="1"/>
</dbReference>
<dbReference type="InterPro" id="IPR010273">
    <property type="entry name" value="DUF881"/>
</dbReference>
<feature type="region of interest" description="Disordered" evidence="3">
    <location>
        <begin position="270"/>
        <end position="351"/>
    </location>
</feature>
<evidence type="ECO:0000313" key="5">
    <source>
        <dbReference type="EMBL" id="GHH76320.1"/>
    </source>
</evidence>
<name>A0A919G375_9ACTN</name>
<evidence type="ECO:0000313" key="6">
    <source>
        <dbReference type="Proteomes" id="UP000617734"/>
    </source>
</evidence>
<reference evidence="5" key="1">
    <citation type="journal article" date="2014" name="Int. J. Syst. Evol. Microbiol.">
        <title>Complete genome sequence of Corynebacterium casei LMG S-19264T (=DSM 44701T), isolated from a smear-ripened cheese.</title>
        <authorList>
            <consortium name="US DOE Joint Genome Institute (JGI-PGF)"/>
            <person name="Walter F."/>
            <person name="Albersmeier A."/>
            <person name="Kalinowski J."/>
            <person name="Ruckert C."/>
        </authorList>
    </citation>
    <scope>NUCLEOTIDE SEQUENCE</scope>
    <source>
        <strain evidence="5">JCM 4646</strain>
    </source>
</reference>
<dbReference type="PANTHER" id="PTHR37313:SF1">
    <property type="entry name" value="UPF0749 PROTEIN RV1823"/>
    <property type="match status" value="1"/>
</dbReference>